<keyword evidence="10" id="KW-0539">Nucleus</keyword>
<dbReference type="PANTHER" id="PTHR24388">
    <property type="entry name" value="ZINC FINGER PROTEIN"/>
    <property type="match status" value="1"/>
</dbReference>
<comment type="similarity">
    <text evidence="2">Belongs to the krueppel C2H2-type zinc-finger protein family.</text>
</comment>
<feature type="domain" description="C2H2-type" evidence="14">
    <location>
        <begin position="186"/>
        <end position="214"/>
    </location>
</feature>
<dbReference type="GO" id="GO:0005634">
    <property type="term" value="C:nucleus"/>
    <property type="evidence" value="ECO:0007669"/>
    <property type="project" value="UniProtKB-SubCell"/>
</dbReference>
<dbReference type="Proteomes" id="UP000792457">
    <property type="component" value="Unassembled WGS sequence"/>
</dbReference>
<keyword evidence="9" id="KW-0804">Transcription</keyword>
<feature type="domain" description="C2H2-type" evidence="14">
    <location>
        <begin position="95"/>
        <end position="123"/>
    </location>
</feature>
<proteinExistence type="inferred from homology"/>
<evidence type="ECO:0000256" key="3">
    <source>
        <dbReference type="ARBA" id="ARBA00022723"/>
    </source>
</evidence>
<evidence type="ECO:0000256" key="9">
    <source>
        <dbReference type="ARBA" id="ARBA00023163"/>
    </source>
</evidence>
<feature type="compositionally biased region" description="Gly residues" evidence="13">
    <location>
        <begin position="499"/>
        <end position="517"/>
    </location>
</feature>
<dbReference type="GO" id="GO:0008270">
    <property type="term" value="F:zinc ion binding"/>
    <property type="evidence" value="ECO:0007669"/>
    <property type="project" value="UniProtKB-KW"/>
</dbReference>
<dbReference type="PROSITE" id="PS00028">
    <property type="entry name" value="ZINC_FINGER_C2H2_1"/>
    <property type="match status" value="10"/>
</dbReference>
<feature type="region of interest" description="Disordered" evidence="13">
    <location>
        <begin position="499"/>
        <end position="524"/>
    </location>
</feature>
<evidence type="ECO:0000313" key="15">
    <source>
        <dbReference type="EMBL" id="KAG8223677.1"/>
    </source>
</evidence>
<evidence type="ECO:0000256" key="7">
    <source>
        <dbReference type="ARBA" id="ARBA00023015"/>
    </source>
</evidence>
<dbReference type="InterPro" id="IPR050527">
    <property type="entry name" value="Snail/Krueppel_Znf"/>
</dbReference>
<keyword evidence="4" id="KW-0677">Repeat</keyword>
<evidence type="ECO:0000313" key="16">
    <source>
        <dbReference type="Proteomes" id="UP000792457"/>
    </source>
</evidence>
<keyword evidence="7" id="KW-0805">Transcription regulation</keyword>
<dbReference type="GO" id="GO:0000978">
    <property type="term" value="F:RNA polymerase II cis-regulatory region sequence-specific DNA binding"/>
    <property type="evidence" value="ECO:0007669"/>
    <property type="project" value="TreeGrafter"/>
</dbReference>
<evidence type="ECO:0000256" key="6">
    <source>
        <dbReference type="ARBA" id="ARBA00022833"/>
    </source>
</evidence>
<dbReference type="Pfam" id="PF00096">
    <property type="entry name" value="zf-C2H2"/>
    <property type="match status" value="1"/>
</dbReference>
<accession>A0A8K0JXF8</accession>
<feature type="domain" description="C2H2-type" evidence="14">
    <location>
        <begin position="585"/>
        <end position="613"/>
    </location>
</feature>
<keyword evidence="8" id="KW-0238">DNA-binding</keyword>
<gene>
    <name evidence="15" type="ORF">J437_LFUL004042</name>
</gene>
<evidence type="ECO:0000256" key="1">
    <source>
        <dbReference type="ARBA" id="ARBA00004123"/>
    </source>
</evidence>
<evidence type="ECO:0000256" key="13">
    <source>
        <dbReference type="SAM" id="MobiDB-lite"/>
    </source>
</evidence>
<dbReference type="InterPro" id="IPR036236">
    <property type="entry name" value="Znf_C2H2_sf"/>
</dbReference>
<dbReference type="Pfam" id="PF13912">
    <property type="entry name" value="zf-C2H2_6"/>
    <property type="match status" value="2"/>
</dbReference>
<evidence type="ECO:0000256" key="8">
    <source>
        <dbReference type="ARBA" id="ARBA00023125"/>
    </source>
</evidence>
<feature type="domain" description="C2H2-type" evidence="14">
    <location>
        <begin position="377"/>
        <end position="405"/>
    </location>
</feature>
<dbReference type="Gene3D" id="3.30.160.60">
    <property type="entry name" value="Classic Zinc Finger"/>
    <property type="match status" value="5"/>
</dbReference>
<comment type="subcellular location">
    <subcellularLocation>
        <location evidence="1">Nucleus</location>
    </subcellularLocation>
</comment>
<evidence type="ECO:0000256" key="10">
    <source>
        <dbReference type="ARBA" id="ARBA00023242"/>
    </source>
</evidence>
<dbReference type="PANTHER" id="PTHR24388:SF96">
    <property type="entry name" value="GENE, 32687-RELATED"/>
    <property type="match status" value="1"/>
</dbReference>
<dbReference type="SMART" id="SM00355">
    <property type="entry name" value="ZnF_C2H2"/>
    <property type="match status" value="10"/>
</dbReference>
<evidence type="ECO:0000256" key="4">
    <source>
        <dbReference type="ARBA" id="ARBA00022737"/>
    </source>
</evidence>
<keyword evidence="5 12" id="KW-0863">Zinc-finger</keyword>
<keyword evidence="3" id="KW-0479">Metal-binding</keyword>
<dbReference type="SUPFAM" id="SSF57667">
    <property type="entry name" value="beta-beta-alpha zinc fingers"/>
    <property type="match status" value="3"/>
</dbReference>
<dbReference type="InterPro" id="IPR013087">
    <property type="entry name" value="Znf_C2H2_type"/>
</dbReference>
<organism evidence="15 16">
    <name type="scientific">Ladona fulva</name>
    <name type="common">Scarce chaser dragonfly</name>
    <name type="synonym">Libellula fulva</name>
    <dbReference type="NCBI Taxonomy" id="123851"/>
    <lineage>
        <taxon>Eukaryota</taxon>
        <taxon>Metazoa</taxon>
        <taxon>Ecdysozoa</taxon>
        <taxon>Arthropoda</taxon>
        <taxon>Hexapoda</taxon>
        <taxon>Insecta</taxon>
        <taxon>Pterygota</taxon>
        <taxon>Palaeoptera</taxon>
        <taxon>Odonata</taxon>
        <taxon>Epiprocta</taxon>
        <taxon>Anisoptera</taxon>
        <taxon>Libelluloidea</taxon>
        <taxon>Libellulidae</taxon>
        <taxon>Ladona</taxon>
    </lineage>
</organism>
<feature type="domain" description="C2H2-type" evidence="14">
    <location>
        <begin position="555"/>
        <end position="583"/>
    </location>
</feature>
<feature type="domain" description="C2H2-type" evidence="14">
    <location>
        <begin position="441"/>
        <end position="469"/>
    </location>
</feature>
<protein>
    <recommendedName>
        <fullName evidence="14">C2H2-type domain-containing protein</fullName>
    </recommendedName>
</protein>
<evidence type="ECO:0000256" key="12">
    <source>
        <dbReference type="PROSITE-ProRule" id="PRU00042"/>
    </source>
</evidence>
<feature type="domain" description="C2H2-type" evidence="14">
    <location>
        <begin position="347"/>
        <end position="380"/>
    </location>
</feature>
<evidence type="ECO:0000256" key="5">
    <source>
        <dbReference type="ARBA" id="ARBA00022771"/>
    </source>
</evidence>
<evidence type="ECO:0000256" key="2">
    <source>
        <dbReference type="ARBA" id="ARBA00006991"/>
    </source>
</evidence>
<feature type="domain" description="C2H2-type" evidence="14">
    <location>
        <begin position="471"/>
        <end position="498"/>
    </location>
</feature>
<sequence>MACCPSESIGKCTIKKVHHLTLLEEDTMSFATDWMKARISLCCFLAAEEYGVKEVDEGAEGVGIRVLHFGEEAVNPDPKRHWHTVGESLDHGALPTCKLCHKSFSRLWSLQRHVEDVHGKREDRTFVCNLCFRQYRTRSSLISHRSQYHGTQGRGLLLVPSQHQQVAPSPPAASGVSGGYGSSPHFRCEPCGKNLTSPQRLRRHIQNVHANPTRAPVCNICNKVYSTLNSLRNHKSIYHRAARGRGGRGGGSVVGMGVPGVEGGGGMPSPRQEGHPPPPHPVACALKGSITPCHTPVTPNTSSPPKAPAGQWPGLEVQSLHVLEAWSGRRRTPTGGREGHRGGGEGLACNVCGKVLATAATLRRHKEQQHEQPLHAAVCPVCHKVFRTINSLHNHRSVYHRQNRPRPTRHSSAAAAAAAAAAAMASAATANNNSTSPKRQFFCLLCGKMLCSKASLKRHVADKHEEKMEEFRCAVCERTYCSRNSLMTHIYTYHKSRPSGGGGAGAGGGGGPMGGPSLGSSGRFSEEILSPRASEREIKDCALPPPPANGMNEPQECPYCHRNFSCYYSLKRHFKDRHQPSDTLHRCEFCHRLYRTKNSLTTHKSLQHRGTNMLRRLWKSKQLEGMAPVLPKHLVENPREPGISSQ</sequence>
<dbReference type="EMBL" id="KZ308170">
    <property type="protein sequence ID" value="KAG8223677.1"/>
    <property type="molecule type" value="Genomic_DNA"/>
</dbReference>
<feature type="domain" description="C2H2-type" evidence="14">
    <location>
        <begin position="216"/>
        <end position="244"/>
    </location>
</feature>
<feature type="domain" description="C2H2-type" evidence="14">
    <location>
        <begin position="126"/>
        <end position="154"/>
    </location>
</feature>
<keyword evidence="6" id="KW-0862">Zinc</keyword>
<name>A0A8K0JXF8_LADFU</name>
<reference evidence="15" key="1">
    <citation type="submission" date="2013-04" db="EMBL/GenBank/DDBJ databases">
        <authorList>
            <person name="Qu J."/>
            <person name="Murali S.C."/>
            <person name="Bandaranaike D."/>
            <person name="Bellair M."/>
            <person name="Blankenburg K."/>
            <person name="Chao H."/>
            <person name="Dinh H."/>
            <person name="Doddapaneni H."/>
            <person name="Downs B."/>
            <person name="Dugan-Rocha S."/>
            <person name="Elkadiri S."/>
            <person name="Gnanaolivu R.D."/>
            <person name="Hernandez B."/>
            <person name="Javaid M."/>
            <person name="Jayaseelan J.C."/>
            <person name="Lee S."/>
            <person name="Li M."/>
            <person name="Ming W."/>
            <person name="Munidasa M."/>
            <person name="Muniz J."/>
            <person name="Nguyen L."/>
            <person name="Ongeri F."/>
            <person name="Osuji N."/>
            <person name="Pu L.-L."/>
            <person name="Puazo M."/>
            <person name="Qu C."/>
            <person name="Quiroz J."/>
            <person name="Raj R."/>
            <person name="Weissenberger G."/>
            <person name="Xin Y."/>
            <person name="Zou X."/>
            <person name="Han Y."/>
            <person name="Richards S."/>
            <person name="Worley K."/>
            <person name="Muzny D."/>
            <person name="Gibbs R."/>
        </authorList>
    </citation>
    <scope>NUCLEOTIDE SEQUENCE</scope>
    <source>
        <strain evidence="15">Sampled in the wild</strain>
    </source>
</reference>
<comment type="caution">
    <text evidence="15">The sequence shown here is derived from an EMBL/GenBank/DDBJ whole genome shotgun (WGS) entry which is preliminary data.</text>
</comment>
<evidence type="ECO:0000256" key="11">
    <source>
        <dbReference type="ARBA" id="ARBA00037948"/>
    </source>
</evidence>
<dbReference type="AlphaFoldDB" id="A0A8K0JXF8"/>
<dbReference type="GO" id="GO:0000981">
    <property type="term" value="F:DNA-binding transcription factor activity, RNA polymerase II-specific"/>
    <property type="evidence" value="ECO:0007669"/>
    <property type="project" value="TreeGrafter"/>
</dbReference>
<reference evidence="15" key="2">
    <citation type="submission" date="2017-10" db="EMBL/GenBank/DDBJ databases">
        <title>Ladona fulva Genome sequencing and assembly.</title>
        <authorList>
            <person name="Murali S."/>
            <person name="Richards S."/>
            <person name="Bandaranaike D."/>
            <person name="Bellair M."/>
            <person name="Blankenburg K."/>
            <person name="Chao H."/>
            <person name="Dinh H."/>
            <person name="Doddapaneni H."/>
            <person name="Dugan-Rocha S."/>
            <person name="Elkadiri S."/>
            <person name="Gnanaolivu R."/>
            <person name="Hernandez B."/>
            <person name="Skinner E."/>
            <person name="Javaid M."/>
            <person name="Lee S."/>
            <person name="Li M."/>
            <person name="Ming W."/>
            <person name="Munidasa M."/>
            <person name="Muniz J."/>
            <person name="Nguyen L."/>
            <person name="Hughes D."/>
            <person name="Osuji N."/>
            <person name="Pu L.-L."/>
            <person name="Puazo M."/>
            <person name="Qu C."/>
            <person name="Quiroz J."/>
            <person name="Raj R."/>
            <person name="Weissenberger G."/>
            <person name="Xin Y."/>
            <person name="Zou X."/>
            <person name="Han Y."/>
            <person name="Worley K."/>
            <person name="Muzny D."/>
            <person name="Gibbs R."/>
        </authorList>
    </citation>
    <scope>NUCLEOTIDE SEQUENCE</scope>
    <source>
        <strain evidence="15">Sampled in the wild</strain>
    </source>
</reference>
<dbReference type="PROSITE" id="PS50157">
    <property type="entry name" value="ZINC_FINGER_C2H2_2"/>
    <property type="match status" value="10"/>
</dbReference>
<comment type="similarity">
    <text evidence="11">Belongs to the snail C2H2-type zinc-finger protein family.</text>
</comment>
<evidence type="ECO:0000259" key="14">
    <source>
        <dbReference type="PROSITE" id="PS50157"/>
    </source>
</evidence>
<dbReference type="OrthoDB" id="10039931at2759"/>
<keyword evidence="16" id="KW-1185">Reference proteome</keyword>